<dbReference type="InterPro" id="IPR036770">
    <property type="entry name" value="Ankyrin_rpt-contain_sf"/>
</dbReference>
<protein>
    <submittedName>
        <fullName evidence="5">Uncharacterized protein</fullName>
    </submittedName>
</protein>
<evidence type="ECO:0000256" key="4">
    <source>
        <dbReference type="SAM" id="MobiDB-lite"/>
    </source>
</evidence>
<evidence type="ECO:0000313" key="6">
    <source>
        <dbReference type="Proteomes" id="UP000241762"/>
    </source>
</evidence>
<dbReference type="SMART" id="SM00248">
    <property type="entry name" value="ANK"/>
    <property type="match status" value="7"/>
</dbReference>
<name>A0A2P1P7K7_9RICK</name>
<dbReference type="Proteomes" id="UP000241762">
    <property type="component" value="Chromosome"/>
</dbReference>
<reference evidence="5 6" key="1">
    <citation type="submission" date="2018-03" db="EMBL/GenBank/DDBJ databases">
        <title>A gene transfer event suggests a long-term partnership between eustigmatophyte algae and a novel lineage of endosymbiotic bacteria.</title>
        <authorList>
            <person name="Yurchenko T."/>
            <person name="Sevcikova T."/>
            <person name="Pribyl P."/>
            <person name="El Karkouri K."/>
            <person name="Klimes V."/>
            <person name="Amaral R."/>
            <person name="Zbrankova V."/>
            <person name="Kim E."/>
            <person name="Raoult D."/>
            <person name="Santos L.M.A."/>
            <person name="Elias M."/>
        </authorList>
    </citation>
    <scope>NUCLEOTIDE SEQUENCE [LARGE SCALE GENOMIC DNA]</scope>
    <source>
        <strain evidence="5">CCALA 838</strain>
    </source>
</reference>
<sequence>MKGSKQNQENPNAPYSPQNLSPNPDTNQQLDINQQFEDKNNLSYTAQQIDHLFTAAKNGNLRKVMLLCGVNPETYKVPQKPTPFTSTYGTNILSNNCASPINKQKENVQPDSFPILSATDDEGRSVVHYASWGGYVGVMEFLLTHGADMHSRDNYGQEAIHAASWEGHIPLIKFLRRQGVEPDTKDDAGRNPLHYAAESGKLYTVKYYTSLHMWHLAGMADNSGKLPMHDAARTGQYEVVKHFIEDNRAIKNWPGDVDGCEPFHVAAAYNHPDIMKLFLKIDKTYLNRLNLVGDSCFHYAVGNHAFDALLFLLSLNPSLHNCIIDKSFLTAYLVNNIEHLFHKGLTTQHNKVCGLFTFINAFFNGGLLDIRSNSLVSIKHKGYVLAFGKNPYKVKDDIFTRDIAIEALRRSVETLNDLLDEMEELSFQMFVDKESVEEEDQERVNEFSKVDLSFVSKRWPSNKHIQYLCAKIYYSVIKVRKNLDSSFNINKTKPLFDVVGELAMYPEDWKDASLGRSPWIPKDLAMIPVGDGAEYVELVVPPEFKHLAGKAPRPPIKIKPLDPHGLKRPDPDVAGAIHEFGEFDKLFGQGDHAIDHHKLPELYANEGLY</sequence>
<keyword evidence="2 3" id="KW-0040">ANK repeat</keyword>
<dbReference type="KEGG" id="ptc:phytr_2690"/>
<dbReference type="Pfam" id="PF13606">
    <property type="entry name" value="Ank_3"/>
    <property type="match status" value="1"/>
</dbReference>
<proteinExistence type="predicted"/>
<dbReference type="EMBL" id="CP027845">
    <property type="protein sequence ID" value="AVP87225.1"/>
    <property type="molecule type" value="Genomic_DNA"/>
</dbReference>
<dbReference type="RefSeq" id="WP_106874093.1">
    <property type="nucleotide sequence ID" value="NZ_CP027845.1"/>
</dbReference>
<dbReference type="OrthoDB" id="6119385at2"/>
<feature type="repeat" description="ANK" evidence="3">
    <location>
        <begin position="155"/>
        <end position="187"/>
    </location>
</feature>
<accession>A0A2P1P7K7</accession>
<dbReference type="PANTHER" id="PTHR24171">
    <property type="entry name" value="ANKYRIN REPEAT DOMAIN-CONTAINING PROTEIN 39-RELATED"/>
    <property type="match status" value="1"/>
</dbReference>
<gene>
    <name evidence="5" type="ORF">phytr_2690</name>
</gene>
<dbReference type="PANTHER" id="PTHR24171:SF9">
    <property type="entry name" value="ANKYRIN REPEAT DOMAIN-CONTAINING PROTEIN 39"/>
    <property type="match status" value="1"/>
</dbReference>
<evidence type="ECO:0000256" key="3">
    <source>
        <dbReference type="PROSITE-ProRule" id="PRU00023"/>
    </source>
</evidence>
<keyword evidence="6" id="KW-1185">Reference proteome</keyword>
<keyword evidence="1" id="KW-0677">Repeat</keyword>
<evidence type="ECO:0000313" key="5">
    <source>
        <dbReference type="EMBL" id="AVP87225.1"/>
    </source>
</evidence>
<feature type="repeat" description="ANK" evidence="3">
    <location>
        <begin position="122"/>
        <end position="154"/>
    </location>
</feature>
<dbReference type="PROSITE" id="PS50088">
    <property type="entry name" value="ANK_REPEAT"/>
    <property type="match status" value="2"/>
</dbReference>
<dbReference type="InterPro" id="IPR002110">
    <property type="entry name" value="Ankyrin_rpt"/>
</dbReference>
<dbReference type="Pfam" id="PF12796">
    <property type="entry name" value="Ank_2"/>
    <property type="match status" value="1"/>
</dbReference>
<dbReference type="SUPFAM" id="SSF48403">
    <property type="entry name" value="Ankyrin repeat"/>
    <property type="match status" value="1"/>
</dbReference>
<evidence type="ECO:0000256" key="2">
    <source>
        <dbReference type="ARBA" id="ARBA00023043"/>
    </source>
</evidence>
<feature type="region of interest" description="Disordered" evidence="4">
    <location>
        <begin position="1"/>
        <end position="29"/>
    </location>
</feature>
<dbReference type="PROSITE" id="PS50297">
    <property type="entry name" value="ANK_REP_REGION"/>
    <property type="match status" value="2"/>
</dbReference>
<evidence type="ECO:0000256" key="1">
    <source>
        <dbReference type="ARBA" id="ARBA00022737"/>
    </source>
</evidence>
<dbReference type="AlphaFoldDB" id="A0A2P1P7K7"/>
<dbReference type="Pfam" id="PF00023">
    <property type="entry name" value="Ank"/>
    <property type="match status" value="1"/>
</dbReference>
<organism evidence="5 6">
    <name type="scientific">Candidatus Phycorickettsia trachydisci</name>
    <dbReference type="NCBI Taxonomy" id="2115978"/>
    <lineage>
        <taxon>Bacteria</taxon>
        <taxon>Pseudomonadati</taxon>
        <taxon>Pseudomonadota</taxon>
        <taxon>Alphaproteobacteria</taxon>
        <taxon>Rickettsiales</taxon>
        <taxon>Rickettsiaceae</taxon>
        <taxon>Candidatus Phycorickettsia</taxon>
    </lineage>
</organism>
<dbReference type="Gene3D" id="1.25.40.20">
    <property type="entry name" value="Ankyrin repeat-containing domain"/>
    <property type="match status" value="2"/>
</dbReference>